<dbReference type="CTD" id="187162"/>
<gene>
    <name evidence="3" type="ORF">CELE_K08E7.4</name>
    <name evidence="3 5" type="ORF">K08E7.4</name>
</gene>
<dbReference type="PaxDb" id="6239-K08E7.4"/>
<proteinExistence type="predicted"/>
<sequence length="83" mass="8886">MISQIILLLTLNILPFVLVHCGSKKKTVAPKPVAKLMAAPAGGVGKSDSFDSKKQDVPSSKKDEPVAPKKEDEGNYEELAIPQ</sequence>
<evidence type="ECO:0000313" key="5">
    <source>
        <dbReference type="WormBase" id="K08E7.4"/>
    </source>
</evidence>
<keyword evidence="4" id="KW-1185">Reference proteome</keyword>
<dbReference type="HOGENOM" id="CLU_191701_0_0_1"/>
<dbReference type="KEGG" id="cel:CELE_K08E7.4"/>
<dbReference type="RefSeq" id="NP_502408.2">
    <property type="nucleotide sequence ID" value="NM_070007.2"/>
</dbReference>
<dbReference type="Bgee" id="WBGene00010672">
    <property type="expression patterns" value="Expressed in adult organism and 3 other cell types or tissues"/>
</dbReference>
<dbReference type="WormBase" id="K08E7.4">
    <property type="protein sequence ID" value="CE46592"/>
    <property type="gene ID" value="WBGene00010672"/>
</dbReference>
<dbReference type="AGR" id="WB:WBGene00010672"/>
<organism evidence="3 4">
    <name type="scientific">Caenorhabditis elegans</name>
    <dbReference type="NCBI Taxonomy" id="6239"/>
    <lineage>
        <taxon>Eukaryota</taxon>
        <taxon>Metazoa</taxon>
        <taxon>Ecdysozoa</taxon>
        <taxon>Nematoda</taxon>
        <taxon>Chromadorea</taxon>
        <taxon>Rhabditida</taxon>
        <taxon>Rhabditina</taxon>
        <taxon>Rhabditomorpha</taxon>
        <taxon>Rhabditoidea</taxon>
        <taxon>Rhabditidae</taxon>
        <taxon>Peloderinae</taxon>
        <taxon>Caenorhabditis</taxon>
    </lineage>
</organism>
<name>Q21343_CAEEL</name>
<evidence type="ECO:0000313" key="4">
    <source>
        <dbReference type="Proteomes" id="UP000001940"/>
    </source>
</evidence>
<evidence type="ECO:0000256" key="1">
    <source>
        <dbReference type="SAM" id="MobiDB-lite"/>
    </source>
</evidence>
<feature type="region of interest" description="Disordered" evidence="1">
    <location>
        <begin position="40"/>
        <end position="83"/>
    </location>
</feature>
<dbReference type="EMBL" id="BX284604">
    <property type="protein sequence ID" value="CAB01227.2"/>
    <property type="molecule type" value="Genomic_DNA"/>
</dbReference>
<feature type="compositionally biased region" description="Basic and acidic residues" evidence="1">
    <location>
        <begin position="48"/>
        <end position="73"/>
    </location>
</feature>
<dbReference type="UCSC" id="K08E7.4">
    <property type="organism name" value="c. elegans"/>
</dbReference>
<dbReference type="Proteomes" id="UP000001940">
    <property type="component" value="Chromosome IV"/>
</dbReference>
<dbReference type="GeneID" id="187162"/>
<reference evidence="3 4" key="1">
    <citation type="journal article" date="1998" name="Science">
        <title>Genome sequence of the nematode C. elegans: a platform for investigating biology.</title>
        <authorList>
            <consortium name="The C. elegans sequencing consortium"/>
            <person name="Sulson J.E."/>
            <person name="Waterston R."/>
        </authorList>
    </citation>
    <scope>NUCLEOTIDE SEQUENCE [LARGE SCALE GENOMIC DNA]</scope>
    <source>
        <strain evidence="3 4">Bristol N2</strain>
    </source>
</reference>
<protein>
    <submittedName>
        <fullName evidence="3">Uncharacterized protein</fullName>
    </submittedName>
</protein>
<feature type="chain" id="PRO_5004199368" evidence="2">
    <location>
        <begin position="22"/>
        <end position="83"/>
    </location>
</feature>
<dbReference type="InParanoid" id="Q21343"/>
<dbReference type="AlphaFoldDB" id="Q21343"/>
<evidence type="ECO:0000256" key="2">
    <source>
        <dbReference type="SAM" id="SignalP"/>
    </source>
</evidence>
<evidence type="ECO:0000313" key="3">
    <source>
        <dbReference type="EMBL" id="CAB01227.2"/>
    </source>
</evidence>
<feature type="signal peptide" evidence="2">
    <location>
        <begin position="1"/>
        <end position="21"/>
    </location>
</feature>
<keyword evidence="2" id="KW-0732">Signal</keyword>
<accession>Q21343</accession>